<dbReference type="AlphaFoldDB" id="A0A956LXW5"/>
<protein>
    <submittedName>
        <fullName evidence="1">DUF1320 family protein</fullName>
    </submittedName>
</protein>
<comment type="caution">
    <text evidence="1">The sequence shown here is derived from an EMBL/GenBank/DDBJ whole genome shotgun (WGS) entry which is preliminary data.</text>
</comment>
<accession>A0A956LXW5</accession>
<name>A0A956LXW5_UNCEI</name>
<reference evidence="1" key="1">
    <citation type="submission" date="2020-04" db="EMBL/GenBank/DDBJ databases">
        <authorList>
            <person name="Zhang T."/>
        </authorList>
    </citation>
    <scope>NUCLEOTIDE SEQUENCE</scope>
    <source>
        <strain evidence="1">HKST-UBA01</strain>
    </source>
</reference>
<dbReference type="EMBL" id="JAGQHR010000001">
    <property type="protein sequence ID" value="MCA9726051.1"/>
    <property type="molecule type" value="Genomic_DNA"/>
</dbReference>
<evidence type="ECO:0000313" key="1">
    <source>
        <dbReference type="EMBL" id="MCA9726051.1"/>
    </source>
</evidence>
<evidence type="ECO:0000313" key="2">
    <source>
        <dbReference type="Proteomes" id="UP000697710"/>
    </source>
</evidence>
<proteinExistence type="predicted"/>
<dbReference type="Proteomes" id="UP000697710">
    <property type="component" value="Unassembled WGS sequence"/>
</dbReference>
<reference evidence="1" key="2">
    <citation type="journal article" date="2021" name="Microbiome">
        <title>Successional dynamics and alternative stable states in a saline activated sludge microbial community over 9 years.</title>
        <authorList>
            <person name="Wang Y."/>
            <person name="Ye J."/>
            <person name="Ju F."/>
            <person name="Liu L."/>
            <person name="Boyd J.A."/>
            <person name="Deng Y."/>
            <person name="Parks D.H."/>
            <person name="Jiang X."/>
            <person name="Yin X."/>
            <person name="Woodcroft B.J."/>
            <person name="Tyson G.W."/>
            <person name="Hugenholtz P."/>
            <person name="Polz M.F."/>
            <person name="Zhang T."/>
        </authorList>
    </citation>
    <scope>NUCLEOTIDE SEQUENCE</scope>
    <source>
        <strain evidence="1">HKST-UBA01</strain>
    </source>
</reference>
<sequence length="146" mass="15785">MAYATNAGVLDVSKKIQKAIDDDATVVADTSGLFADPIIDARLAGRGAPFTTAPSVVVAIACYITASVIWQNRLSQDNDESGLAKTWYERGMDLLEKVATGEMPLDGVTNNDSIQFGDINPTQPYDAMFVGDELDYQERDETRATS</sequence>
<dbReference type="Pfam" id="PF07030">
    <property type="entry name" value="Phage_Mu_Gp36"/>
    <property type="match status" value="1"/>
</dbReference>
<dbReference type="InterPro" id="IPR009752">
    <property type="entry name" value="Phage_Mu_GpJ"/>
</dbReference>
<gene>
    <name evidence="1" type="ORF">KC729_00100</name>
</gene>
<organism evidence="1 2">
    <name type="scientific">Eiseniibacteriota bacterium</name>
    <dbReference type="NCBI Taxonomy" id="2212470"/>
    <lineage>
        <taxon>Bacteria</taxon>
        <taxon>Candidatus Eiseniibacteriota</taxon>
    </lineage>
</organism>